<comment type="caution">
    <text evidence="2">The sequence shown here is derived from an EMBL/GenBank/DDBJ whole genome shotgun (WGS) entry which is preliminary data.</text>
</comment>
<evidence type="ECO:0000313" key="2">
    <source>
        <dbReference type="EMBL" id="REF35169.1"/>
    </source>
</evidence>
<reference evidence="2 3" key="1">
    <citation type="submission" date="2018-08" db="EMBL/GenBank/DDBJ databases">
        <title>Sequencing the genomes of 1000 actinobacteria strains.</title>
        <authorList>
            <person name="Klenk H.-P."/>
        </authorList>
    </citation>
    <scope>NUCLEOTIDE SEQUENCE [LARGE SCALE GENOMIC DNA]</scope>
    <source>
        <strain evidence="2 3">DSM 22891</strain>
    </source>
</reference>
<evidence type="ECO:0008006" key="4">
    <source>
        <dbReference type="Google" id="ProtNLM"/>
    </source>
</evidence>
<evidence type="ECO:0000313" key="3">
    <source>
        <dbReference type="Proteomes" id="UP000256485"/>
    </source>
</evidence>
<dbReference type="InterPro" id="IPR046291">
    <property type="entry name" value="DUF6328"/>
</dbReference>
<dbReference type="Pfam" id="PF19853">
    <property type="entry name" value="DUF6328"/>
    <property type="match status" value="1"/>
</dbReference>
<feature type="transmembrane region" description="Helical" evidence="1">
    <location>
        <begin position="97"/>
        <end position="117"/>
    </location>
</feature>
<feature type="transmembrane region" description="Helical" evidence="1">
    <location>
        <begin position="123"/>
        <end position="143"/>
    </location>
</feature>
<name>A0A3D9V120_THECX</name>
<feature type="transmembrane region" description="Helical" evidence="1">
    <location>
        <begin position="21"/>
        <end position="42"/>
    </location>
</feature>
<dbReference type="EMBL" id="QTUC01000001">
    <property type="protein sequence ID" value="REF35169.1"/>
    <property type="molecule type" value="Genomic_DNA"/>
</dbReference>
<dbReference type="Proteomes" id="UP000256485">
    <property type="component" value="Unassembled WGS sequence"/>
</dbReference>
<protein>
    <recommendedName>
        <fullName evidence="4">Sodium:proton antiporter</fullName>
    </recommendedName>
</protein>
<organism evidence="2 3">
    <name type="scientific">Thermasporomyces composti</name>
    <dbReference type="NCBI Taxonomy" id="696763"/>
    <lineage>
        <taxon>Bacteria</taxon>
        <taxon>Bacillati</taxon>
        <taxon>Actinomycetota</taxon>
        <taxon>Actinomycetes</taxon>
        <taxon>Propionibacteriales</taxon>
        <taxon>Nocardioidaceae</taxon>
        <taxon>Thermasporomyces</taxon>
    </lineage>
</organism>
<dbReference type="AlphaFoldDB" id="A0A3D9V120"/>
<keyword evidence="1" id="KW-0812">Transmembrane</keyword>
<keyword evidence="1" id="KW-1133">Transmembrane helix</keyword>
<accession>A0A3D9V120</accession>
<proteinExistence type="predicted"/>
<keyword evidence="3" id="KW-1185">Reference proteome</keyword>
<gene>
    <name evidence="2" type="ORF">DFJ64_0541</name>
</gene>
<keyword evidence="1" id="KW-0472">Membrane</keyword>
<sequence length="158" mass="17734">MEARRETPFQRADRNFQELLAELRVLQTVVQILFGFMLILAIQPRFAAASGFTHVTYLIALVLCCTATALLMAPVAYHRTLFARGLKPEVVRVSDRLARGGMVALFLAIVASVLLVFDLAVNRFVAVVLTVCVATVFVLLWYVMPLRRLRQLQLADDQ</sequence>
<feature type="transmembrane region" description="Helical" evidence="1">
    <location>
        <begin position="54"/>
        <end position="77"/>
    </location>
</feature>
<evidence type="ECO:0000256" key="1">
    <source>
        <dbReference type="SAM" id="Phobius"/>
    </source>
</evidence>